<proteinExistence type="predicted"/>
<protein>
    <submittedName>
        <fullName evidence="1">Alpha-galactosidase</fullName>
    </submittedName>
</protein>
<comment type="caution">
    <text evidence="1">The sequence shown here is derived from an EMBL/GenBank/DDBJ whole genome shotgun (WGS) entry which is preliminary data.</text>
</comment>
<evidence type="ECO:0000313" key="2">
    <source>
        <dbReference type="Proteomes" id="UP000188605"/>
    </source>
</evidence>
<reference evidence="1" key="1">
    <citation type="submission" date="2016-08" db="EMBL/GenBank/DDBJ databases">
        <authorList>
            <person name="Ngugi D.K."/>
            <person name="Miyake S."/>
            <person name="Stingl U."/>
        </authorList>
    </citation>
    <scope>NUCLEOTIDE SEQUENCE</scope>
    <source>
        <strain evidence="1">SCG-B11WGA-EpuloA1</strain>
    </source>
</reference>
<keyword evidence="2" id="KW-1185">Reference proteome</keyword>
<accession>A0ACC8XGW3</accession>
<name>A0ACC8XGW3_9FIRM</name>
<dbReference type="Proteomes" id="UP000188605">
    <property type="component" value="Unassembled WGS sequence"/>
</dbReference>
<organism evidence="1 2">
    <name type="scientific">Candidatus Epulonipiscium fishelsonii</name>
    <dbReference type="NCBI Taxonomy" id="77094"/>
    <lineage>
        <taxon>Bacteria</taxon>
        <taxon>Bacillati</taxon>
        <taxon>Bacillota</taxon>
        <taxon>Clostridia</taxon>
        <taxon>Lachnospirales</taxon>
        <taxon>Lachnospiraceae</taxon>
        <taxon>Candidatus Epulonipiscium</taxon>
    </lineage>
</organism>
<dbReference type="EMBL" id="LJDB01000008">
    <property type="protein sequence ID" value="ONI42695.1"/>
    <property type="molecule type" value="Genomic_DNA"/>
</dbReference>
<gene>
    <name evidence="1" type="ORF">AN396_13465</name>
</gene>
<sequence>MILFDNNTFHITNGKISYIFKILRNEHLGQLYFGKAIKHRNSFDHLLVEKATNLAPAVFQGDLDFSLEVLKQEYPSYGTGDFRDPAIQITQPNGSSITDLIYKSHVITKGKSSIKGLPSTYGDNVETLEITLYDVLIDVKVILKYSIFEAGLIRSAEIYNLGTNPIKIDRVMSASLDLYDADFEMITLNGAWGRERHIQTQKIVKGIQSISSARGASSAMHNPFIALKRPYTTEQTGEVYGFSLIYSGNFLAQVQVDAYDVSRVLIGINPFEFEWNLNQGESFHTPEAVLIYSDEGLNGMSQNFHNLFRNNLMRSPYKQKARPILINNWEATYFDFTEDSILEIAKTAKNVGVELFVLDDGWFGNRNNDTSSLGDWSVNLKKLPSGIKGLAEKINNLGLDFGLWFEPEMVNEISNLYKTHPDYVISTPARKKSYGRNQYVLDFSRDEVVNCIFEKMYETLSIANISYIKWDMNRNITEAYSCSLDHSHQKEFFHRYILGVYSLYEKLIDRFPNILFESCSAGGARFDPGLLYYAPQAWTSDNTDAVERLHIQYGTSMLYPIASMGTHVAAVPNHQVDRCTSLKMRADVAYFGTFGYELDLNKISTDELGQIEKQIMFFKEHRELIQLGDFYRLQSGNYYSWMVVSNDRKTAILGYYKILAHPNPSLKKIKLVGLDKNSEYKINTFINQKLFTKHYGDELMNCGLILETEFTGLMQAENFTGKYTPGTDKGDFTSQIYILTAE</sequence>
<evidence type="ECO:0000313" key="1">
    <source>
        <dbReference type="EMBL" id="ONI42695.1"/>
    </source>
</evidence>